<feature type="domain" description="Pyridoxamine 5'-phosphate oxidase N-terminal" evidence="2">
    <location>
        <begin position="49"/>
        <end position="157"/>
    </location>
</feature>
<dbReference type="Gene3D" id="2.30.110.10">
    <property type="entry name" value="Electron Transport, Fmn-binding Protein, Chain A"/>
    <property type="match status" value="1"/>
</dbReference>
<reference evidence="3 4" key="1">
    <citation type="journal article" date="2004" name="Syst. Appl. Microbiol.">
        <title>Cryptoendolithic actinomycetes from antarctic sandstone rock samples: Micromonospora endolithica sp. nov. and two isolates related to Micromonospora coerulea Jensen 1932.</title>
        <authorList>
            <person name="Hirsch P."/>
            <person name="Mevs U."/>
            <person name="Kroppenstedt R.M."/>
            <person name="Schumann P."/>
            <person name="Stackebrandt E."/>
        </authorList>
    </citation>
    <scope>NUCLEOTIDE SEQUENCE [LARGE SCALE GENOMIC DNA]</scope>
    <source>
        <strain evidence="3 4">JCM 12677</strain>
    </source>
</reference>
<dbReference type="AlphaFoldDB" id="A0A3A9ZLD8"/>
<evidence type="ECO:0000313" key="3">
    <source>
        <dbReference type="EMBL" id="RKN49123.1"/>
    </source>
</evidence>
<dbReference type="Proteomes" id="UP000281726">
    <property type="component" value="Unassembled WGS sequence"/>
</dbReference>
<keyword evidence="4" id="KW-1185">Reference proteome</keyword>
<protein>
    <recommendedName>
        <fullName evidence="2">Pyridoxamine 5'-phosphate oxidase N-terminal domain-containing protein</fullName>
    </recommendedName>
</protein>
<dbReference type="PANTHER" id="PTHR35176:SF6">
    <property type="entry name" value="HEME OXYGENASE HI_0854-RELATED"/>
    <property type="match status" value="1"/>
</dbReference>
<dbReference type="OrthoDB" id="157302at2"/>
<sequence length="169" mass="18163">MRTGEQAIGAESDLCHVGHWLAEVQEATFRRARPATEGAYPPENRMSGPQLVAQLTSGRYGVLATSRTDGRPHAVPTGLVLHHRSVWLPVTGGAVRLANVAAHPWASVVMIEGDGPTHALVILEGPAVVDRPDQGVLRTARQEMSWASSWIRLSPEKVFSYAGSALRSA</sequence>
<dbReference type="GO" id="GO:0005829">
    <property type="term" value="C:cytosol"/>
    <property type="evidence" value="ECO:0007669"/>
    <property type="project" value="TreeGrafter"/>
</dbReference>
<keyword evidence="1" id="KW-0560">Oxidoreductase</keyword>
<organism evidence="3 4">
    <name type="scientific">Micromonospora endolithica</name>
    <dbReference type="NCBI Taxonomy" id="230091"/>
    <lineage>
        <taxon>Bacteria</taxon>
        <taxon>Bacillati</taxon>
        <taxon>Actinomycetota</taxon>
        <taxon>Actinomycetes</taxon>
        <taxon>Micromonosporales</taxon>
        <taxon>Micromonosporaceae</taxon>
        <taxon>Micromonospora</taxon>
    </lineage>
</organism>
<dbReference type="SUPFAM" id="SSF50475">
    <property type="entry name" value="FMN-binding split barrel"/>
    <property type="match status" value="1"/>
</dbReference>
<dbReference type="PANTHER" id="PTHR35176">
    <property type="entry name" value="HEME OXYGENASE HI_0854-RELATED"/>
    <property type="match status" value="1"/>
</dbReference>
<dbReference type="InterPro" id="IPR012349">
    <property type="entry name" value="Split_barrel_FMN-bd"/>
</dbReference>
<dbReference type="RefSeq" id="WP_120725984.1">
    <property type="nucleotide sequence ID" value="NZ_RBAK01000002.1"/>
</dbReference>
<accession>A0A3A9ZLD8</accession>
<dbReference type="Pfam" id="PF01243">
    <property type="entry name" value="PNPOx_N"/>
    <property type="match status" value="1"/>
</dbReference>
<evidence type="ECO:0000313" key="4">
    <source>
        <dbReference type="Proteomes" id="UP000281726"/>
    </source>
</evidence>
<dbReference type="InterPro" id="IPR052019">
    <property type="entry name" value="F420H2_bilvrd_red/Heme_oxyg"/>
</dbReference>
<dbReference type="GO" id="GO:0070967">
    <property type="term" value="F:coenzyme F420 binding"/>
    <property type="evidence" value="ECO:0007669"/>
    <property type="project" value="TreeGrafter"/>
</dbReference>
<dbReference type="InterPro" id="IPR011576">
    <property type="entry name" value="Pyridox_Oxase_N"/>
</dbReference>
<evidence type="ECO:0000259" key="2">
    <source>
        <dbReference type="Pfam" id="PF01243"/>
    </source>
</evidence>
<dbReference type="GO" id="GO:0016627">
    <property type="term" value="F:oxidoreductase activity, acting on the CH-CH group of donors"/>
    <property type="evidence" value="ECO:0007669"/>
    <property type="project" value="TreeGrafter"/>
</dbReference>
<comment type="caution">
    <text evidence="3">The sequence shown here is derived from an EMBL/GenBank/DDBJ whole genome shotgun (WGS) entry which is preliminary data.</text>
</comment>
<gene>
    <name evidence="3" type="ORF">D7223_06290</name>
</gene>
<dbReference type="EMBL" id="RBAK01000002">
    <property type="protein sequence ID" value="RKN49123.1"/>
    <property type="molecule type" value="Genomic_DNA"/>
</dbReference>
<name>A0A3A9ZLD8_9ACTN</name>
<proteinExistence type="predicted"/>
<evidence type="ECO:0000256" key="1">
    <source>
        <dbReference type="ARBA" id="ARBA00023002"/>
    </source>
</evidence>